<dbReference type="InterPro" id="IPR029058">
    <property type="entry name" value="AB_hydrolase_fold"/>
</dbReference>
<evidence type="ECO:0000313" key="3">
    <source>
        <dbReference type="Proteomes" id="UP000834106"/>
    </source>
</evidence>
<accession>A0AAD1ZN70</accession>
<dbReference type="Proteomes" id="UP000834106">
    <property type="component" value="Chromosome 10"/>
</dbReference>
<dbReference type="InterPro" id="IPR000073">
    <property type="entry name" value="AB_hydrolase_1"/>
</dbReference>
<dbReference type="PANTHER" id="PTHR43139">
    <property type="entry name" value="SI:DKEY-122A22.2"/>
    <property type="match status" value="1"/>
</dbReference>
<protein>
    <recommendedName>
        <fullName evidence="1">AB hydrolase-1 domain-containing protein</fullName>
    </recommendedName>
</protein>
<dbReference type="EMBL" id="OU503045">
    <property type="protein sequence ID" value="CAI9770077.1"/>
    <property type="molecule type" value="Genomic_DNA"/>
</dbReference>
<gene>
    <name evidence="2" type="ORF">FPE_LOCUS17710</name>
</gene>
<dbReference type="GO" id="GO:0016787">
    <property type="term" value="F:hydrolase activity"/>
    <property type="evidence" value="ECO:0007669"/>
    <property type="project" value="UniProtKB-ARBA"/>
</dbReference>
<organism evidence="2 3">
    <name type="scientific">Fraxinus pennsylvanica</name>
    <dbReference type="NCBI Taxonomy" id="56036"/>
    <lineage>
        <taxon>Eukaryota</taxon>
        <taxon>Viridiplantae</taxon>
        <taxon>Streptophyta</taxon>
        <taxon>Embryophyta</taxon>
        <taxon>Tracheophyta</taxon>
        <taxon>Spermatophyta</taxon>
        <taxon>Magnoliopsida</taxon>
        <taxon>eudicotyledons</taxon>
        <taxon>Gunneridae</taxon>
        <taxon>Pentapetalae</taxon>
        <taxon>asterids</taxon>
        <taxon>lamiids</taxon>
        <taxon>Lamiales</taxon>
        <taxon>Oleaceae</taxon>
        <taxon>Oleeae</taxon>
        <taxon>Fraxinus</taxon>
    </lineage>
</organism>
<dbReference type="AlphaFoldDB" id="A0AAD1ZN70"/>
<name>A0AAD1ZN70_9LAMI</name>
<dbReference type="Pfam" id="PF00561">
    <property type="entry name" value="Abhydrolase_1"/>
    <property type="match status" value="1"/>
</dbReference>
<evidence type="ECO:0000313" key="2">
    <source>
        <dbReference type="EMBL" id="CAI9770077.1"/>
    </source>
</evidence>
<keyword evidence="3" id="KW-1185">Reference proteome</keyword>
<dbReference type="InterPro" id="IPR000639">
    <property type="entry name" value="Epox_hydrolase-like"/>
</dbReference>
<proteinExistence type="predicted"/>
<evidence type="ECO:0000259" key="1">
    <source>
        <dbReference type="Pfam" id="PF00561"/>
    </source>
</evidence>
<dbReference type="Gene3D" id="3.40.50.1820">
    <property type="entry name" value="alpha/beta hydrolase"/>
    <property type="match status" value="1"/>
</dbReference>
<dbReference type="PANTHER" id="PTHR43139:SF7">
    <property type="entry name" value="ALPHA_BETA-HYDROLASES SUPERFAMILY PROTEIN"/>
    <property type="match status" value="1"/>
</dbReference>
<reference evidence="2" key="1">
    <citation type="submission" date="2023-05" db="EMBL/GenBank/DDBJ databases">
        <authorList>
            <person name="Huff M."/>
        </authorList>
    </citation>
    <scope>NUCLEOTIDE SEQUENCE</scope>
</reference>
<dbReference type="PRINTS" id="PR00111">
    <property type="entry name" value="ABHYDROLASE"/>
</dbReference>
<dbReference type="PRINTS" id="PR00412">
    <property type="entry name" value="EPOXHYDRLASE"/>
</dbReference>
<dbReference type="InterPro" id="IPR052370">
    <property type="entry name" value="Meta-cleavage_hydrolase"/>
</dbReference>
<sequence>MARCLSFTGSADWLYRNFFSYSGLRSVTTDLEDGTIMHCWAPKTVKPTKPNLLLVHGFGANAMWQYGDLLRHFMPRFNIYVPDLLFFGDSTTKRLERTEMFQAQCVMRLMERYGVQKLSLVGISYGGFVGYSMAAQFPQAVEKVVLCCTGVCLEEKDMRDGLFQVADLDEAASILMPQTPDKLRELMKFAFVKPVKVVPSCFLSDYIDVFCTDHIKQKKELIQAILKDRQISNIPKIIQSTLIIWGEQDRIFPVELGHRLQMHIGEKAKLVVIKNAGHAVNIEKPKEFSKQLKSFLESSSISQSSQPQHPKYRFLSERAKQVGKLAAEVLWLAPKMAACGASEEAVCKWASASNLARLSVSAEPQLQGSLVKVSAFLIKQSKDVNKVIDDRNISEQRRQTK</sequence>
<feature type="domain" description="AB hydrolase-1" evidence="1">
    <location>
        <begin position="50"/>
        <end position="157"/>
    </location>
</feature>
<dbReference type="SUPFAM" id="SSF53474">
    <property type="entry name" value="alpha/beta-Hydrolases"/>
    <property type="match status" value="1"/>
</dbReference>